<reference evidence="5 6" key="1">
    <citation type="journal article" date="2012" name="J. Bacteriol.">
        <title>Draft Genome Sequences of Four Axenic Mycoplasma genitalium Strains Isolated from Denmark, Japan, and Australia.</title>
        <authorList>
            <person name="McGowin C.L."/>
            <person name="Ma L."/>
            <person name="Jensen J.S."/>
            <person name="Mancuso M.M."/>
            <person name="Hamasuna R."/>
            <person name="Adegboye D."/>
            <person name="Martin D.H."/>
        </authorList>
    </citation>
    <scope>NUCLEOTIDE SEQUENCE [LARGE SCALE GENOMIC DNA]</scope>
    <source>
        <strain evidence="5 6">M6320</strain>
    </source>
</reference>
<dbReference type="InterPro" id="IPR037124">
    <property type="entry name" value="Chaperonin_GroES_sf"/>
</dbReference>
<protein>
    <recommendedName>
        <fullName evidence="3">Co-chaperonin GroES</fullName>
    </recommendedName>
    <alternativeName>
        <fullName evidence="3">10 kDa chaperonin</fullName>
    </alternativeName>
    <alternativeName>
        <fullName evidence="3">Chaperonin-10</fullName>
        <shortName evidence="3">Cpn10</shortName>
    </alternativeName>
</protein>
<dbReference type="EMBL" id="CP003772">
    <property type="protein sequence ID" value="AFQ04228.1"/>
    <property type="molecule type" value="Genomic_DNA"/>
</dbReference>
<dbReference type="SUPFAM" id="SSF50129">
    <property type="entry name" value="GroES-like"/>
    <property type="match status" value="1"/>
</dbReference>
<dbReference type="SMR" id="A0ABC7ZIK5"/>
<name>A0ABC7ZIK5_MYCGT</name>
<evidence type="ECO:0000256" key="4">
    <source>
        <dbReference type="RuleBase" id="RU000535"/>
    </source>
</evidence>
<evidence type="ECO:0000256" key="3">
    <source>
        <dbReference type="HAMAP-Rule" id="MF_00580"/>
    </source>
</evidence>
<keyword evidence="3" id="KW-0963">Cytoplasm</keyword>
<evidence type="ECO:0000313" key="6">
    <source>
        <dbReference type="Proteomes" id="UP000005254"/>
    </source>
</evidence>
<keyword evidence="2 3" id="KW-0143">Chaperone</keyword>
<dbReference type="SMART" id="SM00883">
    <property type="entry name" value="Cpn10"/>
    <property type="match status" value="1"/>
</dbReference>
<dbReference type="AlphaFoldDB" id="A0ABC7ZIK5"/>
<organism evidence="5 6">
    <name type="scientific">Mycoplasmoides genitalium M6320</name>
    <dbReference type="NCBI Taxonomy" id="662945"/>
    <lineage>
        <taxon>Bacteria</taxon>
        <taxon>Bacillati</taxon>
        <taxon>Mycoplasmatota</taxon>
        <taxon>Mycoplasmoidales</taxon>
        <taxon>Mycoplasmoidaceae</taxon>
        <taxon>Mycoplasmoides</taxon>
    </lineage>
</organism>
<dbReference type="RefSeq" id="WP_010869464.1">
    <property type="nucleotide sequence ID" value="NC_018497.1"/>
</dbReference>
<accession>A0ABC7ZIK5</accession>
<dbReference type="PRINTS" id="PR00297">
    <property type="entry name" value="CHAPERONIN10"/>
</dbReference>
<dbReference type="GO" id="GO:0006457">
    <property type="term" value="P:protein folding"/>
    <property type="evidence" value="ECO:0007669"/>
    <property type="project" value="UniProtKB-UniRule"/>
</dbReference>
<gene>
    <name evidence="3 5" type="primary">groES</name>
    <name evidence="3" type="synonym">groS</name>
    <name evidence="5" type="ORF">CM1_02390</name>
</gene>
<evidence type="ECO:0000256" key="1">
    <source>
        <dbReference type="ARBA" id="ARBA00006975"/>
    </source>
</evidence>
<dbReference type="KEGG" id="mgx:CM1_02390"/>
<dbReference type="Pfam" id="PF00166">
    <property type="entry name" value="Cpn10"/>
    <property type="match status" value="1"/>
</dbReference>
<dbReference type="GO" id="GO:0005737">
    <property type="term" value="C:cytoplasm"/>
    <property type="evidence" value="ECO:0007669"/>
    <property type="project" value="UniProtKB-SubCell"/>
</dbReference>
<comment type="subunit">
    <text evidence="3">Heptamer of 7 subunits arranged in a ring. Interacts with the chaperonin GroEL.</text>
</comment>
<proteinExistence type="inferred from homology"/>
<dbReference type="CDD" id="cd00320">
    <property type="entry name" value="cpn10"/>
    <property type="match status" value="1"/>
</dbReference>
<dbReference type="InterPro" id="IPR020818">
    <property type="entry name" value="Chaperonin_GroES"/>
</dbReference>
<dbReference type="GeneID" id="99647298"/>
<dbReference type="Proteomes" id="UP000005254">
    <property type="component" value="Chromosome"/>
</dbReference>
<dbReference type="Gene3D" id="2.30.33.40">
    <property type="entry name" value="GroES chaperonin"/>
    <property type="match status" value="1"/>
</dbReference>
<comment type="similarity">
    <text evidence="1 3 4">Belongs to the GroES chaperonin family.</text>
</comment>
<dbReference type="HAMAP" id="MF_00580">
    <property type="entry name" value="CH10"/>
    <property type="match status" value="1"/>
</dbReference>
<evidence type="ECO:0000313" key="5">
    <source>
        <dbReference type="EMBL" id="AFQ04228.1"/>
    </source>
</evidence>
<comment type="subcellular location">
    <subcellularLocation>
        <location evidence="3">Cytoplasm</location>
    </subcellularLocation>
</comment>
<evidence type="ECO:0000256" key="2">
    <source>
        <dbReference type="ARBA" id="ARBA00023186"/>
    </source>
</evidence>
<dbReference type="InterPro" id="IPR011032">
    <property type="entry name" value="GroES-like_sf"/>
</dbReference>
<comment type="function">
    <text evidence="3 4">Together with the chaperonin GroEL, plays an essential role in assisting protein folding. The GroEL-GroES system forms a nano-cage that allows encapsulation of the non-native substrate proteins and provides a physical environment optimized to promote and accelerate protein folding. GroES binds to the apical surface of the GroEL ring, thereby capping the opening of the GroEL channel.</text>
</comment>
<dbReference type="NCBIfam" id="NF001536">
    <property type="entry name" value="PRK00364.3-2"/>
    <property type="match status" value="1"/>
</dbReference>
<sequence>MNITPIHDNVLVSLVESNKEEVSKKGIITSLASNDKSDANANKGIVIALGAGPAYGKTEKPKYAFGVGDIIYFKEYSGISFENEGNKYKIIGFEDVLAFEKPESGKQRKR</sequence>